<protein>
    <submittedName>
        <fullName evidence="1">(northern house mosquito) hypothetical protein</fullName>
    </submittedName>
</protein>
<organism evidence="1">
    <name type="scientific">Culex pipiens</name>
    <name type="common">House mosquito</name>
    <dbReference type="NCBI Taxonomy" id="7175"/>
    <lineage>
        <taxon>Eukaryota</taxon>
        <taxon>Metazoa</taxon>
        <taxon>Ecdysozoa</taxon>
        <taxon>Arthropoda</taxon>
        <taxon>Hexapoda</taxon>
        <taxon>Insecta</taxon>
        <taxon>Pterygota</taxon>
        <taxon>Neoptera</taxon>
        <taxon>Endopterygota</taxon>
        <taxon>Diptera</taxon>
        <taxon>Nematocera</taxon>
        <taxon>Culicoidea</taxon>
        <taxon>Culicidae</taxon>
        <taxon>Culicinae</taxon>
        <taxon>Culicini</taxon>
        <taxon>Culex</taxon>
        <taxon>Culex</taxon>
    </lineage>
</organism>
<sequence>MADRTLNRPLRSRWRWFEKYAHLVQLLELFVFVEVVASVHKILQNSRLQQFPVRNRSLNNAHHLHRWLLRRSGPIHLVIDHTCESVVPHGLSNQQQQLSLAGQESKSGWICAEMGPPVLGQRGIIARKVGHFRYRPHIGLDVGYVRFGEICESWIDVTGQLQGVLDVGRNFVRDDVLQVLPE</sequence>
<reference evidence="1" key="1">
    <citation type="submission" date="2021-05" db="EMBL/GenBank/DDBJ databases">
        <authorList>
            <person name="Alioto T."/>
            <person name="Alioto T."/>
            <person name="Gomez Garrido J."/>
        </authorList>
    </citation>
    <scope>NUCLEOTIDE SEQUENCE</scope>
</reference>
<proteinExistence type="predicted"/>
<dbReference type="AlphaFoldDB" id="A0A8D8GRC8"/>
<accession>A0A8D8GRC8</accession>
<evidence type="ECO:0000313" key="1">
    <source>
        <dbReference type="EMBL" id="CAG6519822.1"/>
    </source>
</evidence>
<name>A0A8D8GRC8_CULPI</name>
<dbReference type="EMBL" id="HBUE01180254">
    <property type="protein sequence ID" value="CAG6519822.1"/>
    <property type="molecule type" value="Transcribed_RNA"/>
</dbReference>
<dbReference type="EMBL" id="HBUE01285858">
    <property type="protein sequence ID" value="CAG6571382.1"/>
    <property type="molecule type" value="Transcribed_RNA"/>
</dbReference>